<reference evidence="2" key="1">
    <citation type="submission" date="2018-05" db="EMBL/GenBank/DDBJ databases">
        <authorList>
            <person name="Strepis N."/>
        </authorList>
    </citation>
    <scope>NUCLEOTIDE SEQUENCE [LARGE SCALE GENOMIC DNA]</scope>
</reference>
<dbReference type="Proteomes" id="UP000262072">
    <property type="component" value="Unassembled WGS sequence"/>
</dbReference>
<sequence>MDNNIPPYVDFPEYNEVSQSYLWPVIVKYKGQPEIHFSVSKSEMIHAFHSIENGSEDPILIGSRSFERKNLDFMAFEGRTYAFSN</sequence>
<protein>
    <submittedName>
        <fullName evidence="1">Uncharacterized protein</fullName>
    </submittedName>
</protein>
<evidence type="ECO:0000313" key="2">
    <source>
        <dbReference type="Proteomes" id="UP000262072"/>
    </source>
</evidence>
<accession>A0A383TFZ5</accession>
<dbReference type="AlphaFoldDB" id="A0A383TFZ5"/>
<evidence type="ECO:0000313" key="1">
    <source>
        <dbReference type="EMBL" id="SYZ78876.1"/>
    </source>
</evidence>
<dbReference type="EMBL" id="UNRR01000020">
    <property type="protein sequence ID" value="SYZ78876.1"/>
    <property type="molecule type" value="Genomic_DNA"/>
</dbReference>
<proteinExistence type="predicted"/>
<name>A0A383TFZ5_9LACT</name>
<organism evidence="1 2">
    <name type="scientific">Trichococcus shcherbakoviae</name>
    <dbReference type="NCBI Taxonomy" id="2094020"/>
    <lineage>
        <taxon>Bacteria</taxon>
        <taxon>Bacillati</taxon>
        <taxon>Bacillota</taxon>
        <taxon>Bacilli</taxon>
        <taxon>Lactobacillales</taxon>
        <taxon>Carnobacteriaceae</taxon>
        <taxon>Trichococcus</taxon>
    </lineage>
</organism>
<gene>
    <name evidence="1" type="ORF">TART1_1692</name>
</gene>